<dbReference type="eggNOG" id="KOG0157">
    <property type="taxonomic scope" value="Eukaryota"/>
</dbReference>
<proteinExistence type="inferred from homology"/>
<comment type="similarity">
    <text evidence="2 12">Belongs to the cytochrome P450 family.</text>
</comment>
<dbReference type="PRINTS" id="PR00385">
    <property type="entry name" value="P450"/>
</dbReference>
<feature type="binding site" description="axial binding residue" evidence="11">
    <location>
        <position position="423"/>
    </location>
    <ligand>
        <name>heme</name>
        <dbReference type="ChEBI" id="CHEBI:30413"/>
    </ligand>
    <ligandPart>
        <name>Fe</name>
        <dbReference type="ChEBI" id="CHEBI:18248"/>
    </ligandPart>
</feature>
<accession>B9REA0</accession>
<dbReference type="STRING" id="3988.B9REA0"/>
<evidence type="ECO:0000256" key="5">
    <source>
        <dbReference type="ARBA" id="ARBA00022723"/>
    </source>
</evidence>
<evidence type="ECO:0000256" key="12">
    <source>
        <dbReference type="RuleBase" id="RU000461"/>
    </source>
</evidence>
<evidence type="ECO:0000256" key="8">
    <source>
        <dbReference type="ARBA" id="ARBA00023004"/>
    </source>
</evidence>
<dbReference type="InterPro" id="IPR002401">
    <property type="entry name" value="Cyt_P450_E_grp-I"/>
</dbReference>
<evidence type="ECO:0000313" key="13">
    <source>
        <dbReference type="EMBL" id="EEF50708.1"/>
    </source>
</evidence>
<dbReference type="Pfam" id="PF00067">
    <property type="entry name" value="p450"/>
    <property type="match status" value="1"/>
</dbReference>
<keyword evidence="4" id="KW-0812">Transmembrane</keyword>
<dbReference type="GO" id="GO:0016705">
    <property type="term" value="F:oxidoreductase activity, acting on paired donors, with incorporation or reduction of molecular oxygen"/>
    <property type="evidence" value="ECO:0007669"/>
    <property type="project" value="InterPro"/>
</dbReference>
<dbReference type="PRINTS" id="PR00463">
    <property type="entry name" value="EP450I"/>
</dbReference>
<keyword evidence="7 12" id="KW-0560">Oxidoreductase</keyword>
<dbReference type="SUPFAM" id="SSF48264">
    <property type="entry name" value="Cytochrome P450"/>
    <property type="match status" value="1"/>
</dbReference>
<organism evidence="13 14">
    <name type="scientific">Ricinus communis</name>
    <name type="common">Castor bean</name>
    <dbReference type="NCBI Taxonomy" id="3988"/>
    <lineage>
        <taxon>Eukaryota</taxon>
        <taxon>Viridiplantae</taxon>
        <taxon>Streptophyta</taxon>
        <taxon>Embryophyta</taxon>
        <taxon>Tracheophyta</taxon>
        <taxon>Spermatophyta</taxon>
        <taxon>Magnoliopsida</taxon>
        <taxon>eudicotyledons</taxon>
        <taxon>Gunneridae</taxon>
        <taxon>Pentapetalae</taxon>
        <taxon>rosids</taxon>
        <taxon>fabids</taxon>
        <taxon>Malpighiales</taxon>
        <taxon>Euphorbiaceae</taxon>
        <taxon>Acalyphoideae</taxon>
        <taxon>Acalypheae</taxon>
        <taxon>Ricinus</taxon>
    </lineage>
</organism>
<evidence type="ECO:0000256" key="2">
    <source>
        <dbReference type="ARBA" id="ARBA00010617"/>
    </source>
</evidence>
<keyword evidence="6" id="KW-1133">Transmembrane helix</keyword>
<comment type="cofactor">
    <cofactor evidence="11">
        <name>heme</name>
        <dbReference type="ChEBI" id="CHEBI:30413"/>
    </cofactor>
</comment>
<dbReference type="PROSITE" id="PS00086">
    <property type="entry name" value="CYTOCHROME_P450"/>
    <property type="match status" value="1"/>
</dbReference>
<dbReference type="InterPro" id="IPR036396">
    <property type="entry name" value="Cyt_P450_sf"/>
</dbReference>
<dbReference type="InterPro" id="IPR001128">
    <property type="entry name" value="Cyt_P450"/>
</dbReference>
<comment type="subcellular location">
    <subcellularLocation>
        <location evidence="1">Membrane</location>
        <topology evidence="1">Single-pass membrane protein</topology>
    </subcellularLocation>
</comment>
<sequence>MLRSQGIKGPSYRFYHGNSKEIINMEYNASSNPMKLSNDQLFSTVLPHIYSWSKLYGKNFLYWHGPRAHIVVQEPSMLKDIFNRDEIFTKGEPEDYVKKLLGDGIVTARGEKWLKLRKISNHTFHAESLKGMIPGMIASVEMMLERWNNHDGKEIEAYKEFKILTSEIISRTAFGSSYLEGQHIFDMLIRLAVIVIRNKYKVRIPGIRNLVKTRDDTDSDKLEQGIHNSFIYMIKKREVAMTDQSGSFRNDFLGSLLKAYHENNMAKKITVANLIDECKTFYVAGHETTTSLLTWILLLLAIHPEWQEKAREEVLEIFGSQRLSSDGLTGLKIVSMIINETLRLYPPVVNVIRKVDGEVKLGELIIPENTEIDIPVIAIHHNPQIWGEDVYKFKPERFAEGVAKATNNNITAYLPFGLGPRNCVGSSFAITETKIALSMILQRYRFSLSPTYVHSPIPILTMCPQYGLQMVLHKL</sequence>
<dbReference type="EMBL" id="EQ973775">
    <property type="protein sequence ID" value="EEF50708.1"/>
    <property type="molecule type" value="Genomic_DNA"/>
</dbReference>
<evidence type="ECO:0000256" key="1">
    <source>
        <dbReference type="ARBA" id="ARBA00004167"/>
    </source>
</evidence>
<dbReference type="Proteomes" id="UP000008311">
    <property type="component" value="Unassembled WGS sequence"/>
</dbReference>
<dbReference type="InterPro" id="IPR050665">
    <property type="entry name" value="Cytochrome_P450_Monooxygen"/>
</dbReference>
<evidence type="ECO:0000256" key="6">
    <source>
        <dbReference type="ARBA" id="ARBA00022989"/>
    </source>
</evidence>
<dbReference type="InParanoid" id="B9REA0"/>
<keyword evidence="14" id="KW-1185">Reference proteome</keyword>
<dbReference type="InterPro" id="IPR017972">
    <property type="entry name" value="Cyt_P450_CS"/>
</dbReference>
<evidence type="ECO:0000256" key="11">
    <source>
        <dbReference type="PIRSR" id="PIRSR602401-1"/>
    </source>
</evidence>
<keyword evidence="9 12" id="KW-0503">Monooxygenase</keyword>
<evidence type="ECO:0000256" key="7">
    <source>
        <dbReference type="ARBA" id="ARBA00023002"/>
    </source>
</evidence>
<dbReference type="EC" id="1.3.3.9" evidence="13"/>
<gene>
    <name evidence="13" type="ORF">RCOM_1619710</name>
</gene>
<evidence type="ECO:0000256" key="4">
    <source>
        <dbReference type="ARBA" id="ARBA00022692"/>
    </source>
</evidence>
<name>B9REA0_RICCO</name>
<evidence type="ECO:0000256" key="3">
    <source>
        <dbReference type="ARBA" id="ARBA00022617"/>
    </source>
</evidence>
<evidence type="ECO:0000313" key="14">
    <source>
        <dbReference type="Proteomes" id="UP000008311"/>
    </source>
</evidence>
<evidence type="ECO:0000256" key="10">
    <source>
        <dbReference type="ARBA" id="ARBA00023136"/>
    </source>
</evidence>
<keyword evidence="8 11" id="KW-0408">Iron</keyword>
<keyword evidence="10" id="KW-0472">Membrane</keyword>
<protein>
    <submittedName>
        <fullName evidence="13">Cytochrome P450, putative</fullName>
        <ecNumber evidence="13">1.3.3.9</ecNumber>
    </submittedName>
</protein>
<evidence type="ECO:0000256" key="9">
    <source>
        <dbReference type="ARBA" id="ARBA00023033"/>
    </source>
</evidence>
<dbReference type="AlphaFoldDB" id="B9REA0"/>
<dbReference type="PANTHER" id="PTHR24282:SF270">
    <property type="entry name" value="CYTOCHROME P450 CYP749A22-LIKE"/>
    <property type="match status" value="1"/>
</dbReference>
<keyword evidence="3 11" id="KW-0349">Heme</keyword>
<keyword evidence="5 11" id="KW-0479">Metal-binding</keyword>
<dbReference type="GO" id="GO:0020037">
    <property type="term" value="F:heme binding"/>
    <property type="evidence" value="ECO:0007669"/>
    <property type="project" value="InterPro"/>
</dbReference>
<dbReference type="GO" id="GO:0016020">
    <property type="term" value="C:membrane"/>
    <property type="evidence" value="ECO:0007669"/>
    <property type="project" value="UniProtKB-SubCell"/>
</dbReference>
<dbReference type="PANTHER" id="PTHR24282">
    <property type="entry name" value="CYTOCHROME P450 FAMILY MEMBER"/>
    <property type="match status" value="1"/>
</dbReference>
<dbReference type="GO" id="GO:0004497">
    <property type="term" value="F:monooxygenase activity"/>
    <property type="evidence" value="ECO:0000318"/>
    <property type="project" value="GO_Central"/>
</dbReference>
<reference evidence="14" key="1">
    <citation type="journal article" date="2010" name="Nat. Biotechnol.">
        <title>Draft genome sequence of the oilseed species Ricinus communis.</title>
        <authorList>
            <person name="Chan A.P."/>
            <person name="Crabtree J."/>
            <person name="Zhao Q."/>
            <person name="Lorenzi H."/>
            <person name="Orvis J."/>
            <person name="Puiu D."/>
            <person name="Melake-Berhan A."/>
            <person name="Jones K.M."/>
            <person name="Redman J."/>
            <person name="Chen G."/>
            <person name="Cahoon E.B."/>
            <person name="Gedil M."/>
            <person name="Stanke M."/>
            <person name="Haas B.J."/>
            <person name="Wortman J.R."/>
            <person name="Fraser-Liggett C.M."/>
            <person name="Ravel J."/>
            <person name="Rabinowicz P.D."/>
        </authorList>
    </citation>
    <scope>NUCLEOTIDE SEQUENCE [LARGE SCALE GENOMIC DNA]</scope>
    <source>
        <strain evidence="14">cv. Hale</strain>
    </source>
</reference>
<dbReference type="Gene3D" id="1.10.630.10">
    <property type="entry name" value="Cytochrome P450"/>
    <property type="match status" value="1"/>
</dbReference>
<dbReference type="GO" id="GO:0005506">
    <property type="term" value="F:iron ion binding"/>
    <property type="evidence" value="ECO:0007669"/>
    <property type="project" value="InterPro"/>
</dbReference>